<dbReference type="PANTHER" id="PTHR31923:SF3">
    <property type="entry name" value="BSD DOMAIN-CONTAINING PROTEIN"/>
    <property type="match status" value="1"/>
</dbReference>
<feature type="compositionally biased region" description="Polar residues" evidence="1">
    <location>
        <begin position="20"/>
        <end position="34"/>
    </location>
</feature>
<dbReference type="Proteomes" id="UP000295252">
    <property type="component" value="Chromosome I"/>
</dbReference>
<dbReference type="PhylomeDB" id="A0A068U6D8"/>
<evidence type="ECO:0000313" key="3">
    <source>
        <dbReference type="EMBL" id="CDP03872.1"/>
    </source>
</evidence>
<dbReference type="EMBL" id="HG739095">
    <property type="protein sequence ID" value="CDP03872.1"/>
    <property type="molecule type" value="Genomic_DNA"/>
</dbReference>
<dbReference type="AlphaFoldDB" id="A0A068U6D8"/>
<dbReference type="Pfam" id="PF03909">
    <property type="entry name" value="BSD"/>
    <property type="match status" value="1"/>
</dbReference>
<dbReference type="Gramene" id="CDP03872">
    <property type="protein sequence ID" value="CDP03872"/>
    <property type="gene ID" value="GSCOC_T00016369001"/>
</dbReference>
<dbReference type="SUPFAM" id="SSF140383">
    <property type="entry name" value="BSD domain-like"/>
    <property type="match status" value="1"/>
</dbReference>
<dbReference type="OMA" id="SHVLEYE"/>
<keyword evidence="4" id="KW-1185">Reference proteome</keyword>
<sequence length="203" mass="23210">MEVYSWLKRSLSRRQKSSLPTSTSTADNNKNSAQKTEERFYGITDQLIEFVKSFSIDTFKNFSLPDVEEGLIRAAGDGGGSGNVRDDLSDWQERHAVLILSNVKELSQLRFRLCPGILKEQEFWRIYFKLVWSYVAEYELHAIRLAKLEQMRLENEAEVKFSSYEVEMSEAKPPLPLGSGASLKSDSYLTESSNSETDKVFNN</sequence>
<dbReference type="InterPro" id="IPR005607">
    <property type="entry name" value="BSD_dom"/>
</dbReference>
<dbReference type="InterPro" id="IPR035925">
    <property type="entry name" value="BSD_dom_sf"/>
</dbReference>
<dbReference type="OrthoDB" id="47923at2759"/>
<dbReference type="PANTHER" id="PTHR31923">
    <property type="entry name" value="BSD DOMAIN-CONTAINING PROTEIN"/>
    <property type="match status" value="1"/>
</dbReference>
<feature type="region of interest" description="Disordered" evidence="1">
    <location>
        <begin position="15"/>
        <end position="35"/>
    </location>
</feature>
<feature type="region of interest" description="Disordered" evidence="1">
    <location>
        <begin position="170"/>
        <end position="203"/>
    </location>
</feature>
<name>A0A068U6D8_COFCA</name>
<evidence type="ECO:0000256" key="1">
    <source>
        <dbReference type="SAM" id="MobiDB-lite"/>
    </source>
</evidence>
<evidence type="ECO:0000313" key="4">
    <source>
        <dbReference type="Proteomes" id="UP000295252"/>
    </source>
</evidence>
<dbReference type="SMART" id="SM00751">
    <property type="entry name" value="BSD"/>
    <property type="match status" value="1"/>
</dbReference>
<reference evidence="4" key="1">
    <citation type="journal article" date="2014" name="Science">
        <title>The coffee genome provides insight into the convergent evolution of caffeine biosynthesis.</title>
        <authorList>
            <person name="Denoeud F."/>
            <person name="Carretero-Paulet L."/>
            <person name="Dereeper A."/>
            <person name="Droc G."/>
            <person name="Guyot R."/>
            <person name="Pietrella M."/>
            <person name="Zheng C."/>
            <person name="Alberti A."/>
            <person name="Anthony F."/>
            <person name="Aprea G."/>
            <person name="Aury J.M."/>
            <person name="Bento P."/>
            <person name="Bernard M."/>
            <person name="Bocs S."/>
            <person name="Campa C."/>
            <person name="Cenci A."/>
            <person name="Combes M.C."/>
            <person name="Crouzillat D."/>
            <person name="Da Silva C."/>
            <person name="Daddiego L."/>
            <person name="De Bellis F."/>
            <person name="Dussert S."/>
            <person name="Garsmeur O."/>
            <person name="Gayraud T."/>
            <person name="Guignon V."/>
            <person name="Jahn K."/>
            <person name="Jamilloux V."/>
            <person name="Joet T."/>
            <person name="Labadie K."/>
            <person name="Lan T."/>
            <person name="Leclercq J."/>
            <person name="Lepelley M."/>
            <person name="Leroy T."/>
            <person name="Li L.T."/>
            <person name="Librado P."/>
            <person name="Lopez L."/>
            <person name="Munoz A."/>
            <person name="Noel B."/>
            <person name="Pallavicini A."/>
            <person name="Perrotta G."/>
            <person name="Poncet V."/>
            <person name="Pot D."/>
            <person name="Priyono X."/>
            <person name="Rigoreau M."/>
            <person name="Rouard M."/>
            <person name="Rozas J."/>
            <person name="Tranchant-Dubreuil C."/>
            <person name="VanBuren R."/>
            <person name="Zhang Q."/>
            <person name="Andrade A.C."/>
            <person name="Argout X."/>
            <person name="Bertrand B."/>
            <person name="de Kochko A."/>
            <person name="Graziosi G."/>
            <person name="Henry R.J."/>
            <person name="Jayarama X."/>
            <person name="Ming R."/>
            <person name="Nagai C."/>
            <person name="Rounsley S."/>
            <person name="Sankoff D."/>
            <person name="Giuliano G."/>
            <person name="Albert V.A."/>
            <person name="Wincker P."/>
            <person name="Lashermes P."/>
        </authorList>
    </citation>
    <scope>NUCLEOTIDE SEQUENCE [LARGE SCALE GENOMIC DNA]</scope>
    <source>
        <strain evidence="4">cv. DH200-94</strain>
    </source>
</reference>
<organism evidence="3 4">
    <name type="scientific">Coffea canephora</name>
    <name type="common">Robusta coffee</name>
    <dbReference type="NCBI Taxonomy" id="49390"/>
    <lineage>
        <taxon>Eukaryota</taxon>
        <taxon>Viridiplantae</taxon>
        <taxon>Streptophyta</taxon>
        <taxon>Embryophyta</taxon>
        <taxon>Tracheophyta</taxon>
        <taxon>Spermatophyta</taxon>
        <taxon>Magnoliopsida</taxon>
        <taxon>eudicotyledons</taxon>
        <taxon>Gunneridae</taxon>
        <taxon>Pentapetalae</taxon>
        <taxon>asterids</taxon>
        <taxon>lamiids</taxon>
        <taxon>Gentianales</taxon>
        <taxon>Rubiaceae</taxon>
        <taxon>Ixoroideae</taxon>
        <taxon>Gardenieae complex</taxon>
        <taxon>Bertiereae - Coffeeae clade</taxon>
        <taxon>Coffeeae</taxon>
        <taxon>Coffea</taxon>
    </lineage>
</organism>
<feature type="domain" description="BSD" evidence="2">
    <location>
        <begin position="90"/>
        <end position="135"/>
    </location>
</feature>
<evidence type="ECO:0000259" key="2">
    <source>
        <dbReference type="PROSITE" id="PS50858"/>
    </source>
</evidence>
<dbReference type="PROSITE" id="PS50858">
    <property type="entry name" value="BSD"/>
    <property type="match status" value="1"/>
</dbReference>
<dbReference type="Gene3D" id="1.10.3970.10">
    <property type="entry name" value="BSD domain"/>
    <property type="match status" value="1"/>
</dbReference>
<feature type="compositionally biased region" description="Polar residues" evidence="1">
    <location>
        <begin position="182"/>
        <end position="195"/>
    </location>
</feature>
<dbReference type="FunCoup" id="A0A068U6D8">
    <property type="interactions" value="740"/>
</dbReference>
<accession>A0A068U6D8</accession>
<dbReference type="InParanoid" id="A0A068U6D8"/>
<protein>
    <recommendedName>
        <fullName evidence="2">BSD domain-containing protein</fullName>
    </recommendedName>
</protein>
<proteinExistence type="predicted"/>
<gene>
    <name evidence="3" type="ORF">GSCOC_T00016369001</name>
</gene>